<dbReference type="AlphaFoldDB" id="A0A016TWE2"/>
<name>A0A016TWE2_9BILA</name>
<dbReference type="OrthoDB" id="5860671at2759"/>
<proteinExistence type="predicted"/>
<dbReference type="Proteomes" id="UP000024635">
    <property type="component" value="Unassembled WGS sequence"/>
</dbReference>
<keyword evidence="1" id="KW-1133">Transmembrane helix</keyword>
<sequence>MPSSILRDRSHYREATQWSSACVNYLHFVIVISAMFGNVIDKIVYHVRNSALNPWRSSKVVPPTPRNSVTNLADLKKVEPAVKPPHDYPVQFERRVYKRSDPIDIVRPKVTW</sequence>
<reference evidence="3" key="1">
    <citation type="journal article" date="2015" name="Nat. Genet.">
        <title>The genome and transcriptome of the zoonotic hookworm Ancylostoma ceylanicum identify infection-specific gene families.</title>
        <authorList>
            <person name="Schwarz E.M."/>
            <person name="Hu Y."/>
            <person name="Antoshechkin I."/>
            <person name="Miller M.M."/>
            <person name="Sternberg P.W."/>
            <person name="Aroian R.V."/>
        </authorList>
    </citation>
    <scope>NUCLEOTIDE SEQUENCE</scope>
    <source>
        <strain evidence="3">HY135</strain>
    </source>
</reference>
<dbReference type="EMBL" id="JARK01001408">
    <property type="protein sequence ID" value="EYC07120.1"/>
    <property type="molecule type" value="Genomic_DNA"/>
</dbReference>
<feature type="transmembrane region" description="Helical" evidence="1">
    <location>
        <begin position="21"/>
        <end position="40"/>
    </location>
</feature>
<gene>
    <name evidence="2" type="primary">Acey_s0072.g695</name>
    <name evidence="2" type="ORF">Y032_0072g695</name>
</gene>
<accession>A0A016TWE2</accession>
<evidence type="ECO:0000313" key="3">
    <source>
        <dbReference type="Proteomes" id="UP000024635"/>
    </source>
</evidence>
<evidence type="ECO:0000313" key="2">
    <source>
        <dbReference type="EMBL" id="EYC07120.1"/>
    </source>
</evidence>
<keyword evidence="1" id="KW-0472">Membrane</keyword>
<evidence type="ECO:0000256" key="1">
    <source>
        <dbReference type="SAM" id="Phobius"/>
    </source>
</evidence>
<comment type="caution">
    <text evidence="2">The sequence shown here is derived from an EMBL/GenBank/DDBJ whole genome shotgun (WGS) entry which is preliminary data.</text>
</comment>
<organism evidence="2 3">
    <name type="scientific">Ancylostoma ceylanicum</name>
    <dbReference type="NCBI Taxonomy" id="53326"/>
    <lineage>
        <taxon>Eukaryota</taxon>
        <taxon>Metazoa</taxon>
        <taxon>Ecdysozoa</taxon>
        <taxon>Nematoda</taxon>
        <taxon>Chromadorea</taxon>
        <taxon>Rhabditida</taxon>
        <taxon>Rhabditina</taxon>
        <taxon>Rhabditomorpha</taxon>
        <taxon>Strongyloidea</taxon>
        <taxon>Ancylostomatidae</taxon>
        <taxon>Ancylostomatinae</taxon>
        <taxon>Ancylostoma</taxon>
    </lineage>
</organism>
<keyword evidence="1" id="KW-0812">Transmembrane</keyword>
<protein>
    <submittedName>
        <fullName evidence="2">Uncharacterized protein</fullName>
    </submittedName>
</protein>
<keyword evidence="3" id="KW-1185">Reference proteome</keyword>